<dbReference type="PANTHER" id="PTHR43304">
    <property type="entry name" value="PHYTOCHROME-LIKE PROTEIN CPH1"/>
    <property type="match status" value="1"/>
</dbReference>
<feature type="domain" description="PAC" evidence="8">
    <location>
        <begin position="450"/>
        <end position="502"/>
    </location>
</feature>
<dbReference type="SUPFAM" id="SSF55785">
    <property type="entry name" value="PYP-like sensor domain (PAS domain)"/>
    <property type="match status" value="7"/>
</dbReference>
<dbReference type="Gene3D" id="1.10.287.130">
    <property type="match status" value="1"/>
</dbReference>
<dbReference type="EC" id="2.7.13.3" evidence="2"/>
<dbReference type="InterPro" id="IPR000014">
    <property type="entry name" value="PAS"/>
</dbReference>
<evidence type="ECO:0000256" key="2">
    <source>
        <dbReference type="ARBA" id="ARBA00012438"/>
    </source>
</evidence>
<dbReference type="Gene3D" id="3.30.450.20">
    <property type="entry name" value="PAS domain"/>
    <property type="match status" value="6"/>
</dbReference>
<name>A0A6L3YCK3_9HYPH</name>
<dbReference type="CDD" id="cd00130">
    <property type="entry name" value="PAS"/>
    <property type="match status" value="5"/>
</dbReference>
<comment type="caution">
    <text evidence="9">The sequence shown here is derived from an EMBL/GenBank/DDBJ whole genome shotgun (WGS) entry which is preliminary data.</text>
</comment>
<dbReference type="InterPro" id="IPR005467">
    <property type="entry name" value="His_kinase_dom"/>
</dbReference>
<evidence type="ECO:0000256" key="1">
    <source>
        <dbReference type="ARBA" id="ARBA00000085"/>
    </source>
</evidence>
<dbReference type="RefSeq" id="WP_151653852.1">
    <property type="nucleotide sequence ID" value="NZ_WBVX01000044.1"/>
</dbReference>
<dbReference type="InterPro" id="IPR001610">
    <property type="entry name" value="PAC"/>
</dbReference>
<dbReference type="PRINTS" id="PR00344">
    <property type="entry name" value="BCTRLSENSOR"/>
</dbReference>
<evidence type="ECO:0000259" key="6">
    <source>
        <dbReference type="PROSITE" id="PS50109"/>
    </source>
</evidence>
<evidence type="ECO:0000259" key="7">
    <source>
        <dbReference type="PROSITE" id="PS50112"/>
    </source>
</evidence>
<keyword evidence="3" id="KW-0597">Phosphoprotein</keyword>
<gene>
    <name evidence="9" type="ORF">F9L08_26000</name>
</gene>
<keyword evidence="5" id="KW-0418">Kinase</keyword>
<feature type="domain" description="PAC" evidence="8">
    <location>
        <begin position="870"/>
        <end position="922"/>
    </location>
</feature>
<dbReference type="InterPro" id="IPR036890">
    <property type="entry name" value="HATPase_C_sf"/>
</dbReference>
<evidence type="ECO:0000256" key="3">
    <source>
        <dbReference type="ARBA" id="ARBA00022553"/>
    </source>
</evidence>
<dbReference type="SUPFAM" id="SSF47384">
    <property type="entry name" value="Homodimeric domain of signal transducing histidine kinase"/>
    <property type="match status" value="1"/>
</dbReference>
<dbReference type="Pfam" id="PF00512">
    <property type="entry name" value="HisKA"/>
    <property type="match status" value="1"/>
</dbReference>
<dbReference type="PROSITE" id="PS50113">
    <property type="entry name" value="PAC"/>
    <property type="match status" value="4"/>
</dbReference>
<evidence type="ECO:0000313" key="9">
    <source>
        <dbReference type="EMBL" id="KAB2676855.1"/>
    </source>
</evidence>
<evidence type="ECO:0000256" key="5">
    <source>
        <dbReference type="ARBA" id="ARBA00022777"/>
    </source>
</evidence>
<dbReference type="InterPro" id="IPR003661">
    <property type="entry name" value="HisK_dim/P_dom"/>
</dbReference>
<accession>A0A6L3YCK3</accession>
<dbReference type="InterPro" id="IPR035965">
    <property type="entry name" value="PAS-like_dom_sf"/>
</dbReference>
<dbReference type="Proteomes" id="UP000481643">
    <property type="component" value="Unassembled WGS sequence"/>
</dbReference>
<protein>
    <recommendedName>
        <fullName evidence="2">histidine kinase</fullName>
        <ecNumber evidence="2">2.7.13.3</ecNumber>
    </recommendedName>
</protein>
<dbReference type="Pfam" id="PF02518">
    <property type="entry name" value="HATPase_c"/>
    <property type="match status" value="1"/>
</dbReference>
<dbReference type="Pfam" id="PF13426">
    <property type="entry name" value="PAS_9"/>
    <property type="match status" value="1"/>
</dbReference>
<dbReference type="InterPro" id="IPR000700">
    <property type="entry name" value="PAS-assoc_C"/>
</dbReference>
<dbReference type="InterPro" id="IPR003594">
    <property type="entry name" value="HATPase_dom"/>
</dbReference>
<feature type="domain" description="Histidine kinase" evidence="6">
    <location>
        <begin position="942"/>
        <end position="1154"/>
    </location>
</feature>
<dbReference type="InterPro" id="IPR004358">
    <property type="entry name" value="Sig_transdc_His_kin-like_C"/>
</dbReference>
<organism evidence="9 10">
    <name type="scientific">Brucella tritici</name>
    <dbReference type="NCBI Taxonomy" id="94626"/>
    <lineage>
        <taxon>Bacteria</taxon>
        <taxon>Pseudomonadati</taxon>
        <taxon>Pseudomonadota</taxon>
        <taxon>Alphaproteobacteria</taxon>
        <taxon>Hyphomicrobiales</taxon>
        <taxon>Brucellaceae</taxon>
        <taxon>Brucella/Ochrobactrum group</taxon>
        <taxon>Brucella</taxon>
    </lineage>
</organism>
<dbReference type="SMART" id="SM00091">
    <property type="entry name" value="PAS"/>
    <property type="match status" value="5"/>
</dbReference>
<sequence length="1161" mass="131924">MTFTSISDEDDHTQAIEAARTVERVVGIAWATDKDGEVIYLTEELLSLVQSSLEQSNKPIGRALYGWSKLIHPDDLDGFAAVWLRSLHTGEKYSFEHRLLSSSGAYRWCRSSGQPLRDKQDRIRAWYGTIINADVPSIDSERFNLVTNLALDRKARSDQSETLDLTHPDDRISASHAAARAFWTGVPQITRHRQRQSDGTYRRIETRSEPSYSVSVDIGDLVTEQDPPKQTAAELLGNDETEPMRSAKVVESIFGNGWAFDAAGRWIFLHPFAQSSLGVTLDYLNAAVDEGHTAWKRVLHPDDYEEVAEKWRHCLATGDDFNVEFRFRRANDVYVWARTAARPVRDANGQISGWYGIALDNDLYKKTVTALREREQSLQQLIDTVPALVWTISDKGSPTYVNKRFTEVTGATLEDITAVDKSPNLSVIHPDDIQKARDAIDRCLTTHEPYVQRYRQLRSDGNYRWTETRAEPLRDETGAVVQWYGVCVDIDDLVTAQKSLSDRERELSMLVDMVPSFIWRLTPEGEPNFFNRRLIDFFGMDVEDAEKMGPKRLAAIMESTTHPDDVGRVSQALNHSIATGERFSMRYRLRRADGVYRWVAGQADPLRDDDGRIIQWYGLSTDIDDQVKAEDALRHSERRYRDLFQYMPIGLTQVDAKKLVLLFNELRAQGVNDLRDYIDEHPEFLTQAVEALEVEEVNQHILEMFGAKNADEMRGSATRYWQPGMDTIRRSIEARYRGEEVFQEETKVIRLDGRVIDVLFTTARPDAVADKSLVGFIDITQRKRAEEALRERERSLWRLVEALPVMIDCADPNGEPIYRSDRLSQFLGYGLDRLDEDGKLNATLDAGVHPDDLAGVKEQYAHSLATGEPYARRHRLRRFDGQYRWVETRAEAMRDGQGNIVQWNVICLDIDREVRAQDELRLTHEKLARASQASSLAELSASIAHEVNQPLAAIVANSHACRRWLTAEPPNTERALKTVERITRDATSAADVVGRIRALFRQSADAKKKITLNDVIAEVRGLMTEELLRWRVRTVVEIEADLPYVMADRVQIQQVLLNLIRNAIEAMEAITRDRHLTIRVVRDGGFIQTKISDQGVGITSPERIFEPFITTKEQGMGMGLAISRSIVEAHGGCLWAEKNEPYGTALIFTLPVEAKAASDEH</sequence>
<dbReference type="SMART" id="SM00086">
    <property type="entry name" value="PAC"/>
    <property type="match status" value="5"/>
</dbReference>
<proteinExistence type="predicted"/>
<evidence type="ECO:0000259" key="8">
    <source>
        <dbReference type="PROSITE" id="PS50113"/>
    </source>
</evidence>
<evidence type="ECO:0000256" key="4">
    <source>
        <dbReference type="ARBA" id="ARBA00022679"/>
    </source>
</evidence>
<dbReference type="EMBL" id="WBVX01000044">
    <property type="protein sequence ID" value="KAB2676855.1"/>
    <property type="molecule type" value="Genomic_DNA"/>
</dbReference>
<feature type="domain" description="PAS" evidence="7">
    <location>
        <begin position="374"/>
        <end position="447"/>
    </location>
</feature>
<feature type="domain" description="PAS" evidence="7">
    <location>
        <begin position="503"/>
        <end position="580"/>
    </location>
</feature>
<evidence type="ECO:0000313" key="10">
    <source>
        <dbReference type="Proteomes" id="UP000481643"/>
    </source>
</evidence>
<reference evidence="9 10" key="1">
    <citation type="submission" date="2019-09" db="EMBL/GenBank/DDBJ databases">
        <title>Taxonomic organization of the family Brucellaceae based on a phylogenomic approach.</title>
        <authorList>
            <person name="Leclercq S."/>
            <person name="Cloeckaert A."/>
            <person name="Zygmunt M.S."/>
        </authorList>
    </citation>
    <scope>NUCLEOTIDE SEQUENCE [LARGE SCALE GENOMIC DNA]</scope>
    <source>
        <strain evidence="9 10">WS1830</strain>
    </source>
</reference>
<dbReference type="GO" id="GO:0000155">
    <property type="term" value="F:phosphorelay sensor kinase activity"/>
    <property type="evidence" value="ECO:0007669"/>
    <property type="project" value="InterPro"/>
</dbReference>
<dbReference type="SMART" id="SM00388">
    <property type="entry name" value="HisKA"/>
    <property type="match status" value="1"/>
</dbReference>
<dbReference type="PANTHER" id="PTHR43304:SF1">
    <property type="entry name" value="PAC DOMAIN-CONTAINING PROTEIN"/>
    <property type="match status" value="1"/>
</dbReference>
<dbReference type="AlphaFoldDB" id="A0A6L3YCK3"/>
<comment type="catalytic activity">
    <reaction evidence="1">
        <text>ATP + protein L-histidine = ADP + protein N-phospho-L-histidine.</text>
        <dbReference type="EC" id="2.7.13.3"/>
    </reaction>
</comment>
<dbReference type="InterPro" id="IPR052162">
    <property type="entry name" value="Sensor_kinase/Photoreceptor"/>
</dbReference>
<dbReference type="SMART" id="SM00387">
    <property type="entry name" value="HATPase_c"/>
    <property type="match status" value="1"/>
</dbReference>
<keyword evidence="4" id="KW-0808">Transferase</keyword>
<dbReference type="Pfam" id="PF08447">
    <property type="entry name" value="PAS_3"/>
    <property type="match status" value="5"/>
</dbReference>
<dbReference type="InterPro" id="IPR036097">
    <property type="entry name" value="HisK_dim/P_sf"/>
</dbReference>
<dbReference type="PROSITE" id="PS50109">
    <property type="entry name" value="HIS_KIN"/>
    <property type="match status" value="1"/>
</dbReference>
<dbReference type="CDD" id="cd00082">
    <property type="entry name" value="HisKA"/>
    <property type="match status" value="1"/>
</dbReference>
<dbReference type="SUPFAM" id="SSF55874">
    <property type="entry name" value="ATPase domain of HSP90 chaperone/DNA topoisomerase II/histidine kinase"/>
    <property type="match status" value="1"/>
</dbReference>
<dbReference type="FunFam" id="3.30.450.20:FF:000099">
    <property type="entry name" value="Sensory box sensor histidine kinase"/>
    <property type="match status" value="2"/>
</dbReference>
<feature type="domain" description="PAC" evidence="8">
    <location>
        <begin position="583"/>
        <end position="635"/>
    </location>
</feature>
<dbReference type="PROSITE" id="PS50112">
    <property type="entry name" value="PAS"/>
    <property type="match status" value="3"/>
</dbReference>
<dbReference type="NCBIfam" id="TIGR00229">
    <property type="entry name" value="sensory_box"/>
    <property type="match status" value="5"/>
</dbReference>
<feature type="domain" description="PAC" evidence="8">
    <location>
        <begin position="321"/>
        <end position="373"/>
    </location>
</feature>
<dbReference type="Gene3D" id="3.30.565.10">
    <property type="entry name" value="Histidine kinase-like ATPase, C-terminal domain"/>
    <property type="match status" value="1"/>
</dbReference>
<feature type="domain" description="PAS" evidence="7">
    <location>
        <begin position="792"/>
        <end position="867"/>
    </location>
</feature>
<dbReference type="InterPro" id="IPR013655">
    <property type="entry name" value="PAS_fold_3"/>
</dbReference>